<dbReference type="PANTHER" id="PTHR12818">
    <property type="entry name" value="TRNA (ADENINE(37)-N6)-METHYLTRANSFERASE"/>
    <property type="match status" value="1"/>
</dbReference>
<dbReference type="Gene3D" id="2.40.30.70">
    <property type="entry name" value="YaeB-like"/>
    <property type="match status" value="1"/>
</dbReference>
<dbReference type="PANTHER" id="PTHR12818:SF0">
    <property type="entry name" value="TRNA (ADENINE(37)-N6)-METHYLTRANSFERASE"/>
    <property type="match status" value="1"/>
</dbReference>
<accession>A0A4Y3IRT1</accession>
<dbReference type="PROSITE" id="PS01318">
    <property type="entry name" value="TSAA_1"/>
    <property type="match status" value="1"/>
</dbReference>
<dbReference type="PROSITE" id="PS51668">
    <property type="entry name" value="TSAA_2"/>
    <property type="match status" value="1"/>
</dbReference>
<keyword evidence="4" id="KW-0489">Methyltransferase</keyword>
<dbReference type="InterPro" id="IPR023368">
    <property type="entry name" value="UPF0066_cons_site"/>
</dbReference>
<dbReference type="InterPro" id="IPR041369">
    <property type="entry name" value="TrmO_C"/>
</dbReference>
<dbReference type="InterPro" id="IPR040372">
    <property type="entry name" value="YaeB-like"/>
</dbReference>
<dbReference type="Gene3D" id="3.30.2310.10">
    <property type="entry name" value="YaeB-like"/>
    <property type="match status" value="1"/>
</dbReference>
<dbReference type="FunFam" id="2.40.30.70:FF:000001">
    <property type="entry name" value="tRNA (N6-threonylcarbamoyladenosine(37)-N6)-methyltransferase TrmO"/>
    <property type="match status" value="1"/>
</dbReference>
<dbReference type="InterPro" id="IPR023370">
    <property type="entry name" value="TrmO-like_N"/>
</dbReference>
<evidence type="ECO:0000259" key="3">
    <source>
        <dbReference type="PROSITE" id="PS51668"/>
    </source>
</evidence>
<dbReference type="CDD" id="cd09281">
    <property type="entry name" value="UPF0066"/>
    <property type="match status" value="1"/>
</dbReference>
<comment type="caution">
    <text evidence="4">The sequence shown here is derived from an EMBL/GenBank/DDBJ whole genome shotgun (WGS) entry which is preliminary data.</text>
</comment>
<gene>
    <name evidence="4" type="ORF">VCO01S_29480</name>
</gene>
<keyword evidence="4" id="KW-0808">Transferase</keyword>
<protein>
    <submittedName>
        <fullName evidence="4">tRNA (N6-threonylcarbamoyladenosine(37)-N6)-methyltransferase TrmO</fullName>
    </submittedName>
</protein>
<name>A0A4Y3IRT1_9VIBR</name>
<evidence type="ECO:0000313" key="4">
    <source>
        <dbReference type="EMBL" id="GEA61755.1"/>
    </source>
</evidence>
<dbReference type="EMBL" id="BJLH01000013">
    <property type="protein sequence ID" value="GEA61755.1"/>
    <property type="molecule type" value="Genomic_DNA"/>
</dbReference>
<proteinExistence type="inferred from homology"/>
<evidence type="ECO:0000313" key="5">
    <source>
        <dbReference type="Proteomes" id="UP000318242"/>
    </source>
</evidence>
<dbReference type="RefSeq" id="WP_141272102.1">
    <property type="nucleotide sequence ID" value="NZ_BJLH01000013.1"/>
</dbReference>
<evidence type="ECO:0000256" key="1">
    <source>
        <dbReference type="ARBA" id="ARBA00022691"/>
    </source>
</evidence>
<dbReference type="Pfam" id="PF01980">
    <property type="entry name" value="TrmO_N"/>
    <property type="match status" value="1"/>
</dbReference>
<keyword evidence="5" id="KW-1185">Reference proteome</keyword>
<dbReference type="InterPro" id="IPR036414">
    <property type="entry name" value="YaeB_N_sf"/>
</dbReference>
<dbReference type="NCBIfam" id="TIGR00104">
    <property type="entry name" value="tRNA_TsaA"/>
    <property type="match status" value="1"/>
</dbReference>
<sequence>MHTISPIGTIYTPYKEKFAIPRQPNLAPSVTTELHLKGDANTEAAVRELKQFSHLWLLFLFDQNIEAGWKPTVRPPRLGGNERVGVFASRSTFRPNAIGMSAVELLDVEIRNGQVIIKLGNVDLVDGTPIIDIKPYIPYSDSIPDAKGGYAETSPSPVTVEFSESAKCVLMKHPDNEYRTQALTEILSQDPRPAYKKGKPDSKVYAVHLFEWNVSFSANEDGIQVVDIAPLA</sequence>
<keyword evidence="1" id="KW-0949">S-adenosyl-L-methionine</keyword>
<dbReference type="Proteomes" id="UP000318242">
    <property type="component" value="Unassembled WGS sequence"/>
</dbReference>
<dbReference type="SUPFAM" id="SSF118196">
    <property type="entry name" value="YaeB-like"/>
    <property type="match status" value="1"/>
</dbReference>
<organism evidence="4 5">
    <name type="scientific">Vibrio comitans NBRC 102076</name>
    <dbReference type="NCBI Taxonomy" id="1219078"/>
    <lineage>
        <taxon>Bacteria</taxon>
        <taxon>Pseudomonadati</taxon>
        <taxon>Pseudomonadota</taxon>
        <taxon>Gammaproteobacteria</taxon>
        <taxon>Vibrionales</taxon>
        <taxon>Vibrionaceae</taxon>
        <taxon>Vibrio</taxon>
    </lineage>
</organism>
<dbReference type="Pfam" id="PF18389">
    <property type="entry name" value="TrmO_C"/>
    <property type="match status" value="1"/>
</dbReference>
<dbReference type="InterPro" id="IPR036413">
    <property type="entry name" value="YaeB-like_sf"/>
</dbReference>
<dbReference type="OrthoDB" id="9804309at2"/>
<evidence type="ECO:0000256" key="2">
    <source>
        <dbReference type="ARBA" id="ARBA00033753"/>
    </source>
</evidence>
<dbReference type="GO" id="GO:0089715">
    <property type="term" value="F:tRNA (L-threonylcarbamoyladenosine(37)-C2) methyltransferase activity"/>
    <property type="evidence" value="ECO:0007669"/>
    <property type="project" value="TreeGrafter"/>
</dbReference>
<dbReference type="GO" id="GO:0032259">
    <property type="term" value="P:methylation"/>
    <property type="evidence" value="ECO:0007669"/>
    <property type="project" value="UniProtKB-KW"/>
</dbReference>
<comment type="similarity">
    <text evidence="2">Belongs to the tRNA methyltransferase O family.</text>
</comment>
<feature type="domain" description="TsaA-like" evidence="3">
    <location>
        <begin position="4"/>
        <end position="145"/>
    </location>
</feature>
<dbReference type="AlphaFoldDB" id="A0A4Y3IRT1"/>
<reference evidence="4 5" key="1">
    <citation type="submission" date="2019-06" db="EMBL/GenBank/DDBJ databases">
        <title>Whole genome shotgun sequence of Vibrio comitans NBRC 102076.</title>
        <authorList>
            <person name="Hosoyama A."/>
            <person name="Uohara A."/>
            <person name="Ohji S."/>
            <person name="Ichikawa N."/>
        </authorList>
    </citation>
    <scope>NUCLEOTIDE SEQUENCE [LARGE SCALE GENOMIC DNA]</scope>
    <source>
        <strain evidence="4 5">NBRC 102076</strain>
    </source>
</reference>